<dbReference type="NCBIfam" id="TIGR00810">
    <property type="entry name" value="secG"/>
    <property type="match status" value="1"/>
</dbReference>
<comment type="subcellular location">
    <subcellularLocation>
        <location evidence="1 10">Cell membrane</location>
        <topology evidence="1 10">Multi-pass membrane protein</topology>
    </subcellularLocation>
</comment>
<dbReference type="GO" id="GO:0065002">
    <property type="term" value="P:intracellular protein transmembrane transport"/>
    <property type="evidence" value="ECO:0007669"/>
    <property type="project" value="TreeGrafter"/>
</dbReference>
<evidence type="ECO:0000256" key="2">
    <source>
        <dbReference type="ARBA" id="ARBA00008445"/>
    </source>
</evidence>
<comment type="caution">
    <text evidence="12">The sequence shown here is derived from an EMBL/GenBank/DDBJ whole genome shotgun (WGS) entry which is preliminary data.</text>
</comment>
<protein>
    <recommendedName>
        <fullName evidence="10">Protein-export membrane protein SecG</fullName>
    </recommendedName>
</protein>
<evidence type="ECO:0000256" key="10">
    <source>
        <dbReference type="RuleBase" id="RU365087"/>
    </source>
</evidence>
<feature type="transmembrane region" description="Helical" evidence="10">
    <location>
        <begin position="51"/>
        <end position="73"/>
    </location>
</feature>
<gene>
    <name evidence="12" type="primary">secG</name>
    <name evidence="12" type="ORF">DRP44_03450</name>
</gene>
<comment type="caution">
    <text evidence="10">Lacks conserved residue(s) required for the propagation of feature annotation.</text>
</comment>
<feature type="region of interest" description="Disordered" evidence="11">
    <location>
        <begin position="87"/>
        <end position="117"/>
    </location>
</feature>
<dbReference type="InterPro" id="IPR004692">
    <property type="entry name" value="SecG"/>
</dbReference>
<evidence type="ECO:0000256" key="4">
    <source>
        <dbReference type="ARBA" id="ARBA00022475"/>
    </source>
</evidence>
<dbReference type="Proteomes" id="UP000282321">
    <property type="component" value="Unassembled WGS sequence"/>
</dbReference>
<dbReference type="GO" id="GO:0015450">
    <property type="term" value="F:protein-transporting ATPase activity"/>
    <property type="evidence" value="ECO:0007669"/>
    <property type="project" value="UniProtKB-UniRule"/>
</dbReference>
<keyword evidence="6 10" id="KW-0653">Protein transport</keyword>
<evidence type="ECO:0000256" key="9">
    <source>
        <dbReference type="ARBA" id="ARBA00023136"/>
    </source>
</evidence>
<accession>A0A660SB61</accession>
<evidence type="ECO:0000256" key="1">
    <source>
        <dbReference type="ARBA" id="ARBA00004651"/>
    </source>
</evidence>
<dbReference type="AlphaFoldDB" id="A0A660SB61"/>
<keyword evidence="5 10" id="KW-0812">Transmembrane</keyword>
<evidence type="ECO:0000313" key="12">
    <source>
        <dbReference type="EMBL" id="RKX66718.1"/>
    </source>
</evidence>
<evidence type="ECO:0000256" key="8">
    <source>
        <dbReference type="ARBA" id="ARBA00023010"/>
    </source>
</evidence>
<proteinExistence type="inferred from homology"/>
<comment type="function">
    <text evidence="10">Involved in protein export. Participates in an early event of protein translocation.</text>
</comment>
<dbReference type="GO" id="GO:0043952">
    <property type="term" value="P:protein transport by the Sec complex"/>
    <property type="evidence" value="ECO:0007669"/>
    <property type="project" value="TreeGrafter"/>
</dbReference>
<dbReference type="GO" id="GO:0009306">
    <property type="term" value="P:protein secretion"/>
    <property type="evidence" value="ECO:0007669"/>
    <property type="project" value="UniProtKB-UniRule"/>
</dbReference>
<dbReference type="PANTHER" id="PTHR34182">
    <property type="entry name" value="PROTEIN-EXPORT MEMBRANE PROTEIN SECG"/>
    <property type="match status" value="1"/>
</dbReference>
<keyword evidence="8 10" id="KW-0811">Translocation</keyword>
<keyword evidence="4 10" id="KW-1003">Cell membrane</keyword>
<dbReference type="EMBL" id="QNBC01000034">
    <property type="protein sequence ID" value="RKX66718.1"/>
    <property type="molecule type" value="Genomic_DNA"/>
</dbReference>
<dbReference type="PRINTS" id="PR01651">
    <property type="entry name" value="SECGEXPORT"/>
</dbReference>
<evidence type="ECO:0000256" key="5">
    <source>
        <dbReference type="ARBA" id="ARBA00022692"/>
    </source>
</evidence>
<reference evidence="12 13" key="1">
    <citation type="submission" date="2018-06" db="EMBL/GenBank/DDBJ databases">
        <title>Extensive metabolic versatility and redundancy in microbially diverse, dynamic hydrothermal sediments.</title>
        <authorList>
            <person name="Dombrowski N."/>
            <person name="Teske A."/>
            <person name="Baker B.J."/>
        </authorList>
    </citation>
    <scope>NUCLEOTIDE SEQUENCE [LARGE SCALE GENOMIC DNA]</scope>
    <source>
        <strain evidence="12">B35_G9</strain>
    </source>
</reference>
<keyword evidence="9 10" id="KW-0472">Membrane</keyword>
<dbReference type="PANTHER" id="PTHR34182:SF1">
    <property type="entry name" value="PROTEIN-EXPORT MEMBRANE PROTEIN SECG"/>
    <property type="match status" value="1"/>
</dbReference>
<sequence length="117" mass="12180">MIGFLTALHFIIATLLILIILAQQENASVTSMFGGMSETTFGGRGSAPIMIKITAVLATLFAITSLSLATLSVNSGKAKKINFNKTTNTVPASNTQQGASQQNTQPGNLPIGNQQGN</sequence>
<dbReference type="GO" id="GO:0005886">
    <property type="term" value="C:plasma membrane"/>
    <property type="evidence" value="ECO:0007669"/>
    <property type="project" value="UniProtKB-SubCell"/>
</dbReference>
<comment type="similarity">
    <text evidence="2 10">Belongs to the SecG family.</text>
</comment>
<evidence type="ECO:0000256" key="6">
    <source>
        <dbReference type="ARBA" id="ARBA00022927"/>
    </source>
</evidence>
<organism evidence="12 13">
    <name type="scientific">candidate division TA06 bacterium</name>
    <dbReference type="NCBI Taxonomy" id="2250710"/>
    <lineage>
        <taxon>Bacteria</taxon>
        <taxon>Bacteria division TA06</taxon>
    </lineage>
</organism>
<evidence type="ECO:0000313" key="13">
    <source>
        <dbReference type="Proteomes" id="UP000282321"/>
    </source>
</evidence>
<evidence type="ECO:0000256" key="3">
    <source>
        <dbReference type="ARBA" id="ARBA00022448"/>
    </source>
</evidence>
<keyword evidence="7 10" id="KW-1133">Transmembrane helix</keyword>
<dbReference type="Pfam" id="PF03840">
    <property type="entry name" value="SecG"/>
    <property type="match status" value="1"/>
</dbReference>
<keyword evidence="3 10" id="KW-0813">Transport</keyword>
<evidence type="ECO:0000256" key="7">
    <source>
        <dbReference type="ARBA" id="ARBA00022989"/>
    </source>
</evidence>
<evidence type="ECO:0000256" key="11">
    <source>
        <dbReference type="SAM" id="MobiDB-lite"/>
    </source>
</evidence>
<name>A0A660SB61_UNCT6</name>